<evidence type="ECO:0000313" key="2">
    <source>
        <dbReference type="EMBL" id="ROR91457.1"/>
    </source>
</evidence>
<dbReference type="Proteomes" id="UP000281738">
    <property type="component" value="Unassembled WGS sequence"/>
</dbReference>
<proteinExistence type="predicted"/>
<dbReference type="OrthoDB" id="3830981at2"/>
<organism evidence="2 3">
    <name type="scientific">Nocardioides aurantiacus</name>
    <dbReference type="NCBI Taxonomy" id="86796"/>
    <lineage>
        <taxon>Bacteria</taxon>
        <taxon>Bacillati</taxon>
        <taxon>Actinomycetota</taxon>
        <taxon>Actinomycetes</taxon>
        <taxon>Propionibacteriales</taxon>
        <taxon>Nocardioidaceae</taxon>
        <taxon>Nocardioides</taxon>
    </lineage>
</organism>
<keyword evidence="3" id="KW-1185">Reference proteome</keyword>
<dbReference type="RefSeq" id="WP_123390971.1">
    <property type="nucleotide sequence ID" value="NZ_RKHO01000001.1"/>
</dbReference>
<reference evidence="2 3" key="1">
    <citation type="submission" date="2018-11" db="EMBL/GenBank/DDBJ databases">
        <title>Sequencing the genomes of 1000 actinobacteria strains.</title>
        <authorList>
            <person name="Klenk H.-P."/>
        </authorList>
    </citation>
    <scope>NUCLEOTIDE SEQUENCE [LARGE SCALE GENOMIC DNA]</scope>
    <source>
        <strain evidence="2 3">DSM 12652</strain>
    </source>
</reference>
<sequence length="60" mass="6450">MAEPVVAPSPTVASPSKYARLPDPIAPEDMVATQDPGPLPYQRGEFDTDVEWLLRTVGLG</sequence>
<feature type="region of interest" description="Disordered" evidence="1">
    <location>
        <begin position="1"/>
        <end position="44"/>
    </location>
</feature>
<comment type="caution">
    <text evidence="2">The sequence shown here is derived from an EMBL/GenBank/DDBJ whole genome shotgun (WGS) entry which is preliminary data.</text>
</comment>
<evidence type="ECO:0000313" key="3">
    <source>
        <dbReference type="Proteomes" id="UP000281738"/>
    </source>
</evidence>
<gene>
    <name evidence="2" type="ORF">EDD33_2324</name>
</gene>
<name>A0A3N2CV92_9ACTN</name>
<evidence type="ECO:0000256" key="1">
    <source>
        <dbReference type="SAM" id="MobiDB-lite"/>
    </source>
</evidence>
<feature type="compositionally biased region" description="Low complexity" evidence="1">
    <location>
        <begin position="1"/>
        <end position="16"/>
    </location>
</feature>
<protein>
    <submittedName>
        <fullName evidence="2">Uncharacterized protein</fullName>
    </submittedName>
</protein>
<accession>A0A3N2CV92</accession>
<dbReference type="AlphaFoldDB" id="A0A3N2CV92"/>
<dbReference type="EMBL" id="RKHO01000001">
    <property type="protein sequence ID" value="ROR91457.1"/>
    <property type="molecule type" value="Genomic_DNA"/>
</dbReference>